<dbReference type="Proteomes" id="UP000821853">
    <property type="component" value="Chromosome 2"/>
</dbReference>
<accession>A0A9J6FTN3</accession>
<feature type="region of interest" description="Disordered" evidence="1">
    <location>
        <begin position="140"/>
        <end position="161"/>
    </location>
</feature>
<gene>
    <name evidence="2" type="ORF">HPB48_019911</name>
</gene>
<dbReference type="OrthoDB" id="6764673at2759"/>
<dbReference type="AlphaFoldDB" id="A0A9J6FTN3"/>
<organism evidence="2 3">
    <name type="scientific">Haemaphysalis longicornis</name>
    <name type="common">Bush tick</name>
    <dbReference type="NCBI Taxonomy" id="44386"/>
    <lineage>
        <taxon>Eukaryota</taxon>
        <taxon>Metazoa</taxon>
        <taxon>Ecdysozoa</taxon>
        <taxon>Arthropoda</taxon>
        <taxon>Chelicerata</taxon>
        <taxon>Arachnida</taxon>
        <taxon>Acari</taxon>
        <taxon>Parasitiformes</taxon>
        <taxon>Ixodida</taxon>
        <taxon>Ixodoidea</taxon>
        <taxon>Ixodidae</taxon>
        <taxon>Haemaphysalinae</taxon>
        <taxon>Haemaphysalis</taxon>
    </lineage>
</organism>
<dbReference type="VEuPathDB" id="VectorBase:HLOH_041591"/>
<sequence length="187" mass="21827">MLFIHAPVPRHVDDKTKVKERTNVLHTIVHECVPFKPAKCVFVQSTDLPFATGTVERMIKRSDRQLTPTAVVCEKHFEEGCIEHFFKVTVNVVVNEIVREKPRMKTTAVPAVFESYPKHLCPKSHRRERSEVIANKAQLRNATEETPSRRATKWTTTPQQTERQIRLMMSWEWKHEAKARLHVSHRT</sequence>
<dbReference type="EMBL" id="JABSTR010000004">
    <property type="protein sequence ID" value="KAH9366131.1"/>
    <property type="molecule type" value="Genomic_DNA"/>
</dbReference>
<comment type="caution">
    <text evidence="2">The sequence shown here is derived from an EMBL/GenBank/DDBJ whole genome shotgun (WGS) entry which is preliminary data.</text>
</comment>
<name>A0A9J6FTN3_HAELO</name>
<evidence type="ECO:0000313" key="3">
    <source>
        <dbReference type="Proteomes" id="UP000821853"/>
    </source>
</evidence>
<reference evidence="2 3" key="1">
    <citation type="journal article" date="2020" name="Cell">
        <title>Large-Scale Comparative Analyses of Tick Genomes Elucidate Their Genetic Diversity and Vector Capacities.</title>
        <authorList>
            <consortium name="Tick Genome and Microbiome Consortium (TIGMIC)"/>
            <person name="Jia N."/>
            <person name="Wang J."/>
            <person name="Shi W."/>
            <person name="Du L."/>
            <person name="Sun Y."/>
            <person name="Zhan W."/>
            <person name="Jiang J.F."/>
            <person name="Wang Q."/>
            <person name="Zhang B."/>
            <person name="Ji P."/>
            <person name="Bell-Sakyi L."/>
            <person name="Cui X.M."/>
            <person name="Yuan T.T."/>
            <person name="Jiang B.G."/>
            <person name="Yang W.F."/>
            <person name="Lam T.T."/>
            <person name="Chang Q.C."/>
            <person name="Ding S.J."/>
            <person name="Wang X.J."/>
            <person name="Zhu J.G."/>
            <person name="Ruan X.D."/>
            <person name="Zhao L."/>
            <person name="Wei J.T."/>
            <person name="Ye R.Z."/>
            <person name="Que T.C."/>
            <person name="Du C.H."/>
            <person name="Zhou Y.H."/>
            <person name="Cheng J.X."/>
            <person name="Dai P.F."/>
            <person name="Guo W.B."/>
            <person name="Han X.H."/>
            <person name="Huang E.J."/>
            <person name="Li L.F."/>
            <person name="Wei W."/>
            <person name="Gao Y.C."/>
            <person name="Liu J.Z."/>
            <person name="Shao H.Z."/>
            <person name="Wang X."/>
            <person name="Wang C.C."/>
            <person name="Yang T.C."/>
            <person name="Huo Q.B."/>
            <person name="Li W."/>
            <person name="Chen H.Y."/>
            <person name="Chen S.E."/>
            <person name="Zhou L.G."/>
            <person name="Ni X.B."/>
            <person name="Tian J.H."/>
            <person name="Sheng Y."/>
            <person name="Liu T."/>
            <person name="Pan Y.S."/>
            <person name="Xia L.Y."/>
            <person name="Li J."/>
            <person name="Zhao F."/>
            <person name="Cao W.C."/>
        </authorList>
    </citation>
    <scope>NUCLEOTIDE SEQUENCE [LARGE SCALE GENOMIC DNA]</scope>
    <source>
        <strain evidence="2">HaeL-2018</strain>
    </source>
</reference>
<keyword evidence="3" id="KW-1185">Reference proteome</keyword>
<evidence type="ECO:0000256" key="1">
    <source>
        <dbReference type="SAM" id="MobiDB-lite"/>
    </source>
</evidence>
<evidence type="ECO:0000313" key="2">
    <source>
        <dbReference type="EMBL" id="KAH9366131.1"/>
    </source>
</evidence>
<proteinExistence type="predicted"/>
<protein>
    <recommendedName>
        <fullName evidence="4">THAP-type domain-containing protein</fullName>
    </recommendedName>
</protein>
<evidence type="ECO:0008006" key="4">
    <source>
        <dbReference type="Google" id="ProtNLM"/>
    </source>
</evidence>